<protein>
    <submittedName>
        <fullName evidence="2">Uncharacterized protein</fullName>
    </submittedName>
</protein>
<dbReference type="AlphaFoldDB" id="A0A963YU78"/>
<feature type="transmembrane region" description="Helical" evidence="1">
    <location>
        <begin position="39"/>
        <end position="62"/>
    </location>
</feature>
<dbReference type="Proteomes" id="UP000708298">
    <property type="component" value="Unassembled WGS sequence"/>
</dbReference>
<gene>
    <name evidence="2" type="ORF">ASILVAE211_15800</name>
</gene>
<dbReference type="EMBL" id="JAESVB010000007">
    <property type="protein sequence ID" value="MCB8876657.1"/>
    <property type="molecule type" value="Genomic_DNA"/>
</dbReference>
<sequence>MSDFVQAARADYLAADDIDRVTSGSGGRMRRLAGVFGKLAAFLLVTGCLLYPVMAIGFSVYLRVL</sequence>
<name>A0A963YU78_9PROT</name>
<organism evidence="2 3">
    <name type="scientific">Acidisoma silvae</name>
    <dbReference type="NCBI Taxonomy" id="2802396"/>
    <lineage>
        <taxon>Bacteria</taxon>
        <taxon>Pseudomonadati</taxon>
        <taxon>Pseudomonadota</taxon>
        <taxon>Alphaproteobacteria</taxon>
        <taxon>Acetobacterales</taxon>
        <taxon>Acidocellaceae</taxon>
        <taxon>Acidisoma</taxon>
    </lineage>
</organism>
<comment type="caution">
    <text evidence="2">The sequence shown here is derived from an EMBL/GenBank/DDBJ whole genome shotgun (WGS) entry which is preliminary data.</text>
</comment>
<evidence type="ECO:0000313" key="2">
    <source>
        <dbReference type="EMBL" id="MCB8876657.1"/>
    </source>
</evidence>
<keyword evidence="3" id="KW-1185">Reference proteome</keyword>
<keyword evidence="1" id="KW-0472">Membrane</keyword>
<reference evidence="2" key="2">
    <citation type="submission" date="2021-01" db="EMBL/GenBank/DDBJ databases">
        <authorList>
            <person name="Mieszkin S."/>
            <person name="Pouder E."/>
            <person name="Alain K."/>
        </authorList>
    </citation>
    <scope>NUCLEOTIDE SEQUENCE</scope>
    <source>
        <strain evidence="2">HW T2.11</strain>
    </source>
</reference>
<reference evidence="2" key="1">
    <citation type="journal article" date="2021" name="Microorganisms">
        <title>Acidisoma silvae sp. nov. and Acidisomacellulosilytica sp. nov., Two Acidophilic Bacteria Isolated from Decaying Wood, Hydrolyzing Cellulose and Producing Poly-3-hydroxybutyrate.</title>
        <authorList>
            <person name="Mieszkin S."/>
            <person name="Pouder E."/>
            <person name="Uroz S."/>
            <person name="Simon-Colin C."/>
            <person name="Alain K."/>
        </authorList>
    </citation>
    <scope>NUCLEOTIDE SEQUENCE</scope>
    <source>
        <strain evidence="2">HW T2.11</strain>
    </source>
</reference>
<accession>A0A963YU78</accession>
<proteinExistence type="predicted"/>
<evidence type="ECO:0000256" key="1">
    <source>
        <dbReference type="SAM" id="Phobius"/>
    </source>
</evidence>
<dbReference type="RefSeq" id="WP_227322316.1">
    <property type="nucleotide sequence ID" value="NZ_JAESVB010000007.1"/>
</dbReference>
<keyword evidence="1" id="KW-1133">Transmembrane helix</keyword>
<evidence type="ECO:0000313" key="3">
    <source>
        <dbReference type="Proteomes" id="UP000708298"/>
    </source>
</evidence>
<keyword evidence="1" id="KW-0812">Transmembrane</keyword>